<dbReference type="GO" id="GO:0005737">
    <property type="term" value="C:cytoplasm"/>
    <property type="evidence" value="ECO:0007669"/>
    <property type="project" value="UniProtKB-SubCell"/>
</dbReference>
<dbReference type="Proteomes" id="UP001319921">
    <property type="component" value="Chromosome"/>
</dbReference>
<dbReference type="InterPro" id="IPR020084">
    <property type="entry name" value="NUDIX_hydrolase_CS"/>
</dbReference>
<keyword evidence="7" id="KW-0378">Hydrolase</keyword>
<evidence type="ECO:0000256" key="22">
    <source>
        <dbReference type="ARBA" id="ARBA00048894"/>
    </source>
</evidence>
<gene>
    <name evidence="26" type="ORF">SACC_31430</name>
</gene>
<dbReference type="GO" id="GO:0046872">
    <property type="term" value="F:metal ion binding"/>
    <property type="evidence" value="ECO:0007669"/>
    <property type="project" value="UniProtKB-KW"/>
</dbReference>
<comment type="catalytic activity">
    <reaction evidence="12">
        <text>8-oxo-dGTP + H2O = 8-oxo-dGMP + diphosphate + H(+)</text>
        <dbReference type="Rhea" id="RHEA:31575"/>
        <dbReference type="ChEBI" id="CHEBI:15377"/>
        <dbReference type="ChEBI" id="CHEBI:15378"/>
        <dbReference type="ChEBI" id="CHEBI:33019"/>
        <dbReference type="ChEBI" id="CHEBI:63224"/>
        <dbReference type="ChEBI" id="CHEBI:77896"/>
    </reaction>
    <physiologicalReaction direction="left-to-right" evidence="12">
        <dbReference type="Rhea" id="RHEA:31576"/>
    </physiologicalReaction>
</comment>
<protein>
    <recommendedName>
        <fullName evidence="15">Oxidized purine nucleoside triphosphate hydrolase</fullName>
        <ecNumber evidence="14">3.6.1.56</ecNumber>
    </recommendedName>
    <alternativeName>
        <fullName evidence="19">2-hydroxy-dATP diphosphatase</fullName>
    </alternativeName>
    <alternativeName>
        <fullName evidence="18">7,8-dihydro-8-oxoguanine triphosphatase</fullName>
    </alternativeName>
    <alternativeName>
        <fullName evidence="17">8-oxo-dGTPase</fullName>
    </alternativeName>
    <alternativeName>
        <fullName evidence="20">Methylated purine nucleoside triphosphate hydrolase</fullName>
    </alternativeName>
    <alternativeName>
        <fullName evidence="16">Nucleoside diphosphate-linked moiety X motif 1</fullName>
    </alternativeName>
</protein>
<comment type="catalytic activity">
    <reaction evidence="23">
        <text>N(6)-methyl-dATP + H2O = N(6)-methyl-dAMP + diphosphate + H(+)</text>
        <dbReference type="Rhea" id="RHEA:67604"/>
        <dbReference type="ChEBI" id="CHEBI:15377"/>
        <dbReference type="ChEBI" id="CHEBI:15378"/>
        <dbReference type="ChEBI" id="CHEBI:33019"/>
        <dbReference type="ChEBI" id="CHEBI:169976"/>
        <dbReference type="ChEBI" id="CHEBI:172872"/>
    </reaction>
    <physiologicalReaction direction="left-to-right" evidence="23">
        <dbReference type="Rhea" id="RHEA:67605"/>
    </physiologicalReaction>
</comment>
<evidence type="ECO:0000256" key="5">
    <source>
        <dbReference type="ARBA" id="ARBA00022490"/>
    </source>
</evidence>
<evidence type="ECO:0000256" key="17">
    <source>
        <dbReference type="ARBA" id="ARBA00030634"/>
    </source>
</evidence>
<keyword evidence="8" id="KW-0460">Magnesium</keyword>
<evidence type="ECO:0000256" key="4">
    <source>
        <dbReference type="ARBA" id="ARBA00011245"/>
    </source>
</evidence>
<evidence type="ECO:0000256" key="14">
    <source>
        <dbReference type="ARBA" id="ARBA00026103"/>
    </source>
</evidence>
<dbReference type="Gene3D" id="3.90.79.10">
    <property type="entry name" value="Nucleoside Triphosphate Pyrophosphohydrolase"/>
    <property type="match status" value="1"/>
</dbReference>
<dbReference type="InterPro" id="IPR015797">
    <property type="entry name" value="NUDIX_hydrolase-like_dom_sf"/>
</dbReference>
<dbReference type="GO" id="GO:0008828">
    <property type="term" value="F:dATP diphosphatase activity"/>
    <property type="evidence" value="ECO:0007669"/>
    <property type="project" value="UniProtKB-EC"/>
</dbReference>
<evidence type="ECO:0000256" key="11">
    <source>
        <dbReference type="ARBA" id="ARBA00024459"/>
    </source>
</evidence>
<evidence type="ECO:0000256" key="10">
    <source>
        <dbReference type="ARBA" id="ARBA00024448"/>
    </source>
</evidence>
<evidence type="ECO:0000256" key="19">
    <source>
        <dbReference type="ARBA" id="ARBA00031927"/>
    </source>
</evidence>
<comment type="subcellular location">
    <subcellularLocation>
        <location evidence="2">Cytoplasm</location>
    </subcellularLocation>
</comment>
<organism evidence="26 27">
    <name type="scientific">Saccharolobus caldissimus</name>
    <dbReference type="NCBI Taxonomy" id="1702097"/>
    <lineage>
        <taxon>Archaea</taxon>
        <taxon>Thermoproteota</taxon>
        <taxon>Thermoprotei</taxon>
        <taxon>Sulfolobales</taxon>
        <taxon>Sulfolobaceae</taxon>
        <taxon>Saccharolobus</taxon>
    </lineage>
</organism>
<comment type="catalytic activity">
    <reaction evidence="21">
        <text>N(6)-methyl-ATP + H2O = N(6)-methyl-AMP + diphosphate + H(+)</text>
        <dbReference type="Rhea" id="RHEA:67608"/>
        <dbReference type="ChEBI" id="CHEBI:15377"/>
        <dbReference type="ChEBI" id="CHEBI:15378"/>
        <dbReference type="ChEBI" id="CHEBI:33019"/>
        <dbReference type="ChEBI" id="CHEBI:144842"/>
        <dbReference type="ChEBI" id="CHEBI:172873"/>
    </reaction>
    <physiologicalReaction direction="left-to-right" evidence="21">
        <dbReference type="Rhea" id="RHEA:67609"/>
    </physiologicalReaction>
</comment>
<dbReference type="EC" id="3.6.1.56" evidence="14"/>
<dbReference type="PROSITE" id="PS51462">
    <property type="entry name" value="NUDIX"/>
    <property type="match status" value="1"/>
</dbReference>
<evidence type="ECO:0000256" key="16">
    <source>
        <dbReference type="ARBA" id="ARBA00029673"/>
    </source>
</evidence>
<reference evidence="26 27" key="1">
    <citation type="journal article" date="2022" name="Microbiol. Resour. Announc.">
        <title>Complete Genome Sequence of the Hyperthermophilic and Acidophilic Archaeon Saccharolobus caldissimus Strain HS-3T.</title>
        <authorList>
            <person name="Sakai H.D."/>
            <person name="Kurosawa N."/>
        </authorList>
    </citation>
    <scope>NUCLEOTIDE SEQUENCE [LARGE SCALE GENOMIC DNA]</scope>
    <source>
        <strain evidence="26 27">JCM32116</strain>
    </source>
</reference>
<keyword evidence="6" id="KW-0479">Metal-binding</keyword>
<comment type="subunit">
    <text evidence="4">Monomer.</text>
</comment>
<dbReference type="Pfam" id="PF00293">
    <property type="entry name" value="NUDIX"/>
    <property type="match status" value="1"/>
</dbReference>
<dbReference type="GO" id="GO:0042262">
    <property type="term" value="P:DNA protection"/>
    <property type="evidence" value="ECO:0007669"/>
    <property type="project" value="InterPro"/>
</dbReference>
<evidence type="ECO:0000256" key="15">
    <source>
        <dbReference type="ARBA" id="ARBA00026218"/>
    </source>
</evidence>
<evidence type="ECO:0000259" key="25">
    <source>
        <dbReference type="PROSITE" id="PS51462"/>
    </source>
</evidence>
<sequence>MDTCISIVLDSNKILMIYKKRGLGKGLYNFPGGKIKSNEKGEECAIRELKEETGLIGEVAEYIGKITFIINDNRIEEMGIYLIKKFKGNIIETDEAIPMWINVNEIPYDKMWEDDKEWVPLVLAGYKIECKFYFSNNWEKFIGGSCKVI</sequence>
<name>A0AAQ4CWE5_9CREN</name>
<comment type="similarity">
    <text evidence="3">Belongs to the Nudix hydrolase family.</text>
</comment>
<evidence type="ECO:0000256" key="6">
    <source>
        <dbReference type="ARBA" id="ARBA00022723"/>
    </source>
</evidence>
<evidence type="ECO:0000256" key="7">
    <source>
        <dbReference type="ARBA" id="ARBA00022801"/>
    </source>
</evidence>
<evidence type="ECO:0000256" key="3">
    <source>
        <dbReference type="ARBA" id="ARBA00005582"/>
    </source>
</evidence>
<feature type="domain" description="Nudix hydrolase" evidence="25">
    <location>
        <begin position="1"/>
        <end position="127"/>
    </location>
</feature>
<comment type="catalytic activity">
    <reaction evidence="22">
        <text>O(6)-methyl-dGTP + H2O = O(6)-methyl-dGMP + diphosphate + H(+)</text>
        <dbReference type="Rhea" id="RHEA:67600"/>
        <dbReference type="ChEBI" id="CHEBI:15377"/>
        <dbReference type="ChEBI" id="CHEBI:15378"/>
        <dbReference type="ChEBI" id="CHEBI:33019"/>
        <dbReference type="ChEBI" id="CHEBI:169974"/>
        <dbReference type="ChEBI" id="CHEBI:169975"/>
    </reaction>
    <physiologicalReaction direction="left-to-right" evidence="22">
        <dbReference type="Rhea" id="RHEA:67601"/>
    </physiologicalReaction>
</comment>
<dbReference type="PRINTS" id="PR01403">
    <property type="entry name" value="8OXTPHPHTASE"/>
</dbReference>
<dbReference type="GeneID" id="68867867"/>
<comment type="catalytic activity">
    <reaction evidence="10">
        <text>8-oxo-dATP + H2O = 8-oxo-dAMP + diphosphate + H(+)</text>
        <dbReference type="Rhea" id="RHEA:65396"/>
        <dbReference type="ChEBI" id="CHEBI:15377"/>
        <dbReference type="ChEBI" id="CHEBI:15378"/>
        <dbReference type="ChEBI" id="CHEBI:33019"/>
        <dbReference type="ChEBI" id="CHEBI:71361"/>
        <dbReference type="ChEBI" id="CHEBI:172871"/>
    </reaction>
    <physiologicalReaction direction="left-to-right" evidence="10">
        <dbReference type="Rhea" id="RHEA:65397"/>
    </physiologicalReaction>
</comment>
<dbReference type="CDD" id="cd03427">
    <property type="entry name" value="NUDIX_MTH1_Nudt1"/>
    <property type="match status" value="1"/>
</dbReference>
<dbReference type="AlphaFoldDB" id="A0AAQ4CWE5"/>
<evidence type="ECO:0000256" key="24">
    <source>
        <dbReference type="ARBA" id="ARBA00053094"/>
    </source>
</evidence>
<comment type="function">
    <text evidence="24">Oxidized purine nucleoside triphosphate hydrolase which is a prominent sanitizer of the oxidized nucleotide pool. Catalyzes the hydrolysis of 2-oxo-dATP (2-hydroxy-dATP) into 2-oxo-dAMP. Also has a significant hydrolase activity toward 2-oxo-ATP, 8-oxo-dGTP and 8-oxo-dATP. Through the hydrolysis of oxidized purine nucleoside triphosphates, prevents their incorporation into DNA and the subsequent transversions A:T to C:G and G:C to T:A. Also catalyzes the hydrolysis of methylated purine nucleoside triphosphate preventing their integration into DNA. Through this antimutagenic activity protects cells from oxidative stress.</text>
</comment>
<evidence type="ECO:0000256" key="23">
    <source>
        <dbReference type="ARBA" id="ARBA00049032"/>
    </source>
</evidence>
<dbReference type="GO" id="GO:0003723">
    <property type="term" value="F:RNA binding"/>
    <property type="evidence" value="ECO:0007669"/>
    <property type="project" value="UniProtKB-KW"/>
</dbReference>
<keyword evidence="5" id="KW-0963">Cytoplasm</keyword>
<evidence type="ECO:0000313" key="26">
    <source>
        <dbReference type="EMBL" id="BDC00127.1"/>
    </source>
</evidence>
<proteinExistence type="inferred from homology"/>
<dbReference type="PRINTS" id="PR00502">
    <property type="entry name" value="NUDIXFAMILY"/>
</dbReference>
<accession>A0AAQ4CWE5</accession>
<evidence type="ECO:0000256" key="2">
    <source>
        <dbReference type="ARBA" id="ARBA00004496"/>
    </source>
</evidence>
<dbReference type="KEGG" id="scas:SACC_31430"/>
<evidence type="ECO:0000256" key="8">
    <source>
        <dbReference type="ARBA" id="ARBA00022842"/>
    </source>
</evidence>
<dbReference type="PANTHER" id="PTHR43758:SF2">
    <property type="entry name" value="OXIDIZED PURINE NUCLEOSIDE TRIPHOSPHATE HYDROLASE"/>
    <property type="match status" value="1"/>
</dbReference>
<evidence type="ECO:0000256" key="13">
    <source>
        <dbReference type="ARBA" id="ARBA00024596"/>
    </source>
</evidence>
<comment type="catalytic activity">
    <reaction evidence="13">
        <text>2-oxo-ATP + H2O = 2-oxo-AMP + diphosphate + H(+)</text>
        <dbReference type="Rhea" id="RHEA:67392"/>
        <dbReference type="ChEBI" id="CHEBI:15377"/>
        <dbReference type="ChEBI" id="CHEBI:15378"/>
        <dbReference type="ChEBI" id="CHEBI:33019"/>
        <dbReference type="ChEBI" id="CHEBI:71395"/>
        <dbReference type="ChEBI" id="CHEBI:172878"/>
    </reaction>
    <physiologicalReaction direction="left-to-right" evidence="13">
        <dbReference type="Rhea" id="RHEA:67393"/>
    </physiologicalReaction>
</comment>
<evidence type="ECO:0000256" key="9">
    <source>
        <dbReference type="ARBA" id="ARBA00022884"/>
    </source>
</evidence>
<dbReference type="EMBL" id="AP025226">
    <property type="protein sequence ID" value="BDC00127.1"/>
    <property type="molecule type" value="Genomic_DNA"/>
</dbReference>
<dbReference type="PANTHER" id="PTHR43758">
    <property type="entry name" value="7,8-DIHYDRO-8-OXOGUANINE TRIPHOSPHATASE"/>
    <property type="match status" value="1"/>
</dbReference>
<dbReference type="PROSITE" id="PS00893">
    <property type="entry name" value="NUDIX_BOX"/>
    <property type="match status" value="1"/>
</dbReference>
<evidence type="ECO:0000256" key="1">
    <source>
        <dbReference type="ARBA" id="ARBA00001946"/>
    </source>
</evidence>
<evidence type="ECO:0000256" key="18">
    <source>
        <dbReference type="ARBA" id="ARBA00030682"/>
    </source>
</evidence>
<evidence type="ECO:0000256" key="20">
    <source>
        <dbReference type="ARBA" id="ARBA00032071"/>
    </source>
</evidence>
<evidence type="ECO:0000256" key="21">
    <source>
        <dbReference type="ARBA" id="ARBA00048002"/>
    </source>
</evidence>
<evidence type="ECO:0000256" key="12">
    <source>
        <dbReference type="ARBA" id="ARBA00024486"/>
    </source>
</evidence>
<dbReference type="InterPro" id="IPR020476">
    <property type="entry name" value="Nudix_hydrolase"/>
</dbReference>
<keyword evidence="9" id="KW-0694">RNA-binding</keyword>
<dbReference type="SUPFAM" id="SSF55811">
    <property type="entry name" value="Nudix"/>
    <property type="match status" value="1"/>
</dbReference>
<evidence type="ECO:0000313" key="27">
    <source>
        <dbReference type="Proteomes" id="UP001319921"/>
    </source>
</evidence>
<dbReference type="RefSeq" id="WP_229570806.1">
    <property type="nucleotide sequence ID" value="NZ_AP025226.1"/>
</dbReference>
<keyword evidence="27" id="KW-1185">Reference proteome</keyword>
<dbReference type="GO" id="GO:0008413">
    <property type="term" value="F:8-oxo-7,8-dihydroguanosine triphosphate pyrophosphatase activity"/>
    <property type="evidence" value="ECO:0007669"/>
    <property type="project" value="InterPro"/>
</dbReference>
<dbReference type="InterPro" id="IPR000086">
    <property type="entry name" value="NUDIX_hydrolase_dom"/>
</dbReference>
<comment type="catalytic activity">
    <reaction evidence="11">
        <text>2-oxo-dATP + H2O = 2-oxo-dAMP + diphosphate + H(+)</text>
        <dbReference type="Rhea" id="RHEA:31583"/>
        <dbReference type="ChEBI" id="CHEBI:15377"/>
        <dbReference type="ChEBI" id="CHEBI:15378"/>
        <dbReference type="ChEBI" id="CHEBI:33019"/>
        <dbReference type="ChEBI" id="CHEBI:63212"/>
        <dbReference type="ChEBI" id="CHEBI:77897"/>
        <dbReference type="EC" id="3.6.1.56"/>
    </reaction>
    <physiologicalReaction direction="left-to-right" evidence="11">
        <dbReference type="Rhea" id="RHEA:31584"/>
    </physiologicalReaction>
</comment>
<comment type="cofactor">
    <cofactor evidence="1">
        <name>Mg(2+)</name>
        <dbReference type="ChEBI" id="CHEBI:18420"/>
    </cofactor>
</comment>
<dbReference type="InterPro" id="IPR003563">
    <property type="entry name" value="8ODP"/>
</dbReference>